<evidence type="ECO:0000313" key="5">
    <source>
        <dbReference type="Proteomes" id="UP000462760"/>
    </source>
</evidence>
<evidence type="ECO:0000256" key="1">
    <source>
        <dbReference type="SAM" id="Phobius"/>
    </source>
</evidence>
<dbReference type="EMBL" id="JAKNID010000005">
    <property type="protein sequence ID" value="MCG4564349.1"/>
    <property type="molecule type" value="Genomic_DNA"/>
</dbReference>
<dbReference type="PANTHER" id="PTHR36435">
    <property type="entry name" value="SLR1288 PROTEIN"/>
    <property type="match status" value="1"/>
</dbReference>
<organism evidence="4 5">
    <name type="scientific">Anaerosalibacter bizertensis</name>
    <dbReference type="NCBI Taxonomy" id="932217"/>
    <lineage>
        <taxon>Bacteria</taxon>
        <taxon>Bacillati</taxon>
        <taxon>Bacillota</taxon>
        <taxon>Tissierellia</taxon>
        <taxon>Tissierellales</taxon>
        <taxon>Sporanaerobacteraceae</taxon>
        <taxon>Anaerosalibacter</taxon>
    </lineage>
</organism>
<dbReference type="GO" id="GO:0008237">
    <property type="term" value="F:metallopeptidase activity"/>
    <property type="evidence" value="ECO:0007669"/>
    <property type="project" value="UniProtKB-KW"/>
</dbReference>
<feature type="transmembrane region" description="Helical" evidence="1">
    <location>
        <begin position="168"/>
        <end position="185"/>
    </location>
</feature>
<protein>
    <submittedName>
        <fullName evidence="4">CPBP family intramembrane metalloprotease</fullName>
    </submittedName>
</protein>
<dbReference type="Pfam" id="PF02517">
    <property type="entry name" value="Rce1-like"/>
    <property type="match status" value="1"/>
</dbReference>
<dbReference type="RefSeq" id="WP_154483136.1">
    <property type="nucleotide sequence ID" value="NZ_JAHLOA010000005.1"/>
</dbReference>
<accession>A0A844FFK4</accession>
<dbReference type="InterPro" id="IPR052710">
    <property type="entry name" value="CAAX_protease"/>
</dbReference>
<feature type="transmembrane region" description="Helical" evidence="1">
    <location>
        <begin position="145"/>
        <end position="162"/>
    </location>
</feature>
<proteinExistence type="predicted"/>
<dbReference type="AlphaFoldDB" id="A0A844FFK4"/>
<keyword evidence="1" id="KW-1133">Transmembrane helix</keyword>
<comment type="caution">
    <text evidence="4">The sequence shown here is derived from an EMBL/GenBank/DDBJ whole genome shotgun (WGS) entry which is preliminary data.</text>
</comment>
<feature type="transmembrane region" description="Helical" evidence="1">
    <location>
        <begin position="114"/>
        <end position="133"/>
    </location>
</feature>
<feature type="transmembrane region" description="Helical" evidence="1">
    <location>
        <begin position="12"/>
        <end position="32"/>
    </location>
</feature>
<name>A0A844FFK4_9FIRM</name>
<dbReference type="GO" id="GO:0004175">
    <property type="term" value="F:endopeptidase activity"/>
    <property type="evidence" value="ECO:0007669"/>
    <property type="project" value="UniProtKB-ARBA"/>
</dbReference>
<feature type="transmembrane region" description="Helical" evidence="1">
    <location>
        <begin position="192"/>
        <end position="211"/>
    </location>
</feature>
<feature type="transmembrane region" description="Helical" evidence="1">
    <location>
        <begin position="74"/>
        <end position="94"/>
    </location>
</feature>
<sequence length="289" mass="33324">MENKVTLKNRSIYKVNLFYLITLIWAIITQFLPIDDKLYQYVALLIPVSIYLILNKKDIKRILKLNPLNKQSLLLIPIIWIFMLPLSLFIITVYNYLFGDALANIIFEETTNNLISTFIFTAFTPAIIEEVFMRGIILDGYRYKNIFTASIINGLMFGMLHLNTFQFSHTFVAGIVASFLVYSTNSIYSSMLIHLINNSFPILMDLIIPIQSTAPDTKEELNLLFFGTIVILSLIVVCSLIYKLASINNIKLKNKKRFSKEKIFNKPLKISILIFICFSLILSFMIKQT</sequence>
<reference evidence="4 5" key="1">
    <citation type="submission" date="2019-08" db="EMBL/GenBank/DDBJ databases">
        <title>In-depth cultivation of the pig gut microbiome towards novel bacterial diversity and tailored functional studies.</title>
        <authorList>
            <person name="Wylensek D."/>
            <person name="Hitch T.C.A."/>
            <person name="Clavel T."/>
        </authorList>
    </citation>
    <scope>NUCLEOTIDE SEQUENCE [LARGE SCALE GENOMIC DNA]</scope>
    <source>
        <strain evidence="4 5">Med78-601-WT-4W-RMD-3</strain>
    </source>
</reference>
<evidence type="ECO:0000259" key="2">
    <source>
        <dbReference type="Pfam" id="PF02517"/>
    </source>
</evidence>
<feature type="domain" description="CAAX prenyl protease 2/Lysostaphin resistance protein A-like" evidence="2">
    <location>
        <begin position="113"/>
        <end position="199"/>
    </location>
</feature>
<keyword evidence="4" id="KW-0378">Hydrolase</keyword>
<reference evidence="3" key="2">
    <citation type="submission" date="2022-01" db="EMBL/GenBank/DDBJ databases">
        <title>Collection of gut derived symbiotic bacterial strains cultured from healthy donors.</title>
        <authorList>
            <person name="Lin H."/>
            <person name="Kohout C."/>
            <person name="Waligurski E."/>
            <person name="Pamer E.G."/>
        </authorList>
    </citation>
    <scope>NUCLEOTIDE SEQUENCE</scope>
    <source>
        <strain evidence="3">MSK.14.39</strain>
    </source>
</reference>
<dbReference type="Proteomes" id="UP001108123">
    <property type="component" value="Unassembled WGS sequence"/>
</dbReference>
<keyword evidence="1" id="KW-0812">Transmembrane</keyword>
<gene>
    <name evidence="4" type="ORF">FYJ27_03350</name>
    <name evidence="3" type="ORF">L0P62_02700</name>
</gene>
<feature type="transmembrane region" description="Helical" evidence="1">
    <location>
        <begin position="266"/>
        <end position="286"/>
    </location>
</feature>
<keyword evidence="4" id="KW-0645">Protease</keyword>
<evidence type="ECO:0000313" key="6">
    <source>
        <dbReference type="Proteomes" id="UP001108123"/>
    </source>
</evidence>
<dbReference type="GO" id="GO:0006508">
    <property type="term" value="P:proteolysis"/>
    <property type="evidence" value="ECO:0007669"/>
    <property type="project" value="UniProtKB-KW"/>
</dbReference>
<feature type="transmembrane region" description="Helical" evidence="1">
    <location>
        <begin position="38"/>
        <end position="54"/>
    </location>
</feature>
<dbReference type="Proteomes" id="UP000462760">
    <property type="component" value="Unassembled WGS sequence"/>
</dbReference>
<keyword evidence="1" id="KW-0472">Membrane</keyword>
<evidence type="ECO:0000313" key="3">
    <source>
        <dbReference type="EMBL" id="MCG4564349.1"/>
    </source>
</evidence>
<feature type="transmembrane region" description="Helical" evidence="1">
    <location>
        <begin position="223"/>
        <end position="245"/>
    </location>
</feature>
<dbReference type="OrthoDB" id="2035856at2"/>
<dbReference type="PANTHER" id="PTHR36435:SF1">
    <property type="entry name" value="CAAX AMINO TERMINAL PROTEASE FAMILY PROTEIN"/>
    <property type="match status" value="1"/>
</dbReference>
<keyword evidence="4" id="KW-0482">Metalloprotease</keyword>
<evidence type="ECO:0000313" key="4">
    <source>
        <dbReference type="EMBL" id="MSS42769.1"/>
    </source>
</evidence>
<keyword evidence="6" id="KW-1185">Reference proteome</keyword>
<dbReference type="GO" id="GO:0080120">
    <property type="term" value="P:CAAX-box protein maturation"/>
    <property type="evidence" value="ECO:0007669"/>
    <property type="project" value="UniProtKB-ARBA"/>
</dbReference>
<dbReference type="InterPro" id="IPR003675">
    <property type="entry name" value="Rce1/LyrA-like_dom"/>
</dbReference>
<dbReference type="EMBL" id="VULR01000003">
    <property type="protein sequence ID" value="MSS42769.1"/>
    <property type="molecule type" value="Genomic_DNA"/>
</dbReference>